<evidence type="ECO:0000256" key="1">
    <source>
        <dbReference type="SAM" id="MobiDB-lite"/>
    </source>
</evidence>
<evidence type="ECO:0000313" key="2">
    <source>
        <dbReference type="EMBL" id="KAB9092653.1"/>
    </source>
</evidence>
<reference evidence="2 3" key="1">
    <citation type="submission" date="2019-06" db="EMBL/GenBank/DDBJ databases">
        <title>A chromosomal-level reference genome of Carpinus fangiana (Coryloideae, Betulaceae).</title>
        <authorList>
            <person name="Yang X."/>
            <person name="Wang Z."/>
            <person name="Zhang L."/>
            <person name="Hao G."/>
            <person name="Liu J."/>
            <person name="Yang Y."/>
        </authorList>
    </citation>
    <scope>NUCLEOTIDE SEQUENCE [LARGE SCALE GENOMIC DNA]</scope>
    <source>
        <strain evidence="2">Cfa_2016G</strain>
        <tissue evidence="2">Leaf</tissue>
    </source>
</reference>
<feature type="compositionally biased region" description="Basic and acidic residues" evidence="1">
    <location>
        <begin position="83"/>
        <end position="107"/>
    </location>
</feature>
<dbReference type="AlphaFoldDB" id="A0A5N6L5L0"/>
<feature type="region of interest" description="Disordered" evidence="1">
    <location>
        <begin position="65"/>
        <end position="111"/>
    </location>
</feature>
<name>A0A5N6L5L0_9ROSI</name>
<proteinExistence type="predicted"/>
<dbReference type="Proteomes" id="UP000327013">
    <property type="component" value="Unassembled WGS sequence"/>
</dbReference>
<comment type="caution">
    <text evidence="2">The sequence shown here is derived from an EMBL/GenBank/DDBJ whole genome shotgun (WGS) entry which is preliminary data.</text>
</comment>
<dbReference type="EMBL" id="VIBQ01000155">
    <property type="protein sequence ID" value="KAB9092653.1"/>
    <property type="molecule type" value="Genomic_DNA"/>
</dbReference>
<sequence>MVQKNPNRYERKMPLELVFLGQSREQPQRYAPKYNYTEPFRMTYNGVYYTSQERKSVVDFIRPWRREGSRPGGSRKVTTSNSNKERSYPRKARRTTEPRPPELKETEGTCGRKPKDRNRFVLLMCLFIGLKCVIDASDRTALCFTKYAVPQRSEPAAKKRQQLRTLGLGLDLGSLFFAPFVEFLDFMLSAMMDKAPLSIGSGALSIMPSNRPLLDLNLPPAPEPEPALPSELSEEEIANMLREQFYQLVDEKLARVEELTKIVQDPRRRVSDNQFRQDIVRSRYRR</sequence>
<accession>A0A5N6L5L0</accession>
<keyword evidence="3" id="KW-1185">Reference proteome</keyword>
<protein>
    <submittedName>
        <fullName evidence="2">Uncharacterized protein</fullName>
    </submittedName>
</protein>
<gene>
    <name evidence="2" type="ORF">FH972_026964</name>
</gene>
<evidence type="ECO:0000313" key="3">
    <source>
        <dbReference type="Proteomes" id="UP000327013"/>
    </source>
</evidence>
<organism evidence="2 3">
    <name type="scientific">Carpinus fangiana</name>
    <dbReference type="NCBI Taxonomy" id="176857"/>
    <lineage>
        <taxon>Eukaryota</taxon>
        <taxon>Viridiplantae</taxon>
        <taxon>Streptophyta</taxon>
        <taxon>Embryophyta</taxon>
        <taxon>Tracheophyta</taxon>
        <taxon>Spermatophyta</taxon>
        <taxon>Magnoliopsida</taxon>
        <taxon>eudicotyledons</taxon>
        <taxon>Gunneridae</taxon>
        <taxon>Pentapetalae</taxon>
        <taxon>rosids</taxon>
        <taxon>fabids</taxon>
        <taxon>Fagales</taxon>
        <taxon>Betulaceae</taxon>
        <taxon>Carpinus</taxon>
    </lineage>
</organism>